<dbReference type="VEuPathDB" id="FungiDB:FUN_006117"/>
<name>A0A2N1MMZ0_9GLOM</name>
<dbReference type="VEuPathDB" id="FungiDB:RhiirA1_371419"/>
<gene>
    <name evidence="1" type="ORF">RhiirC2_855302</name>
</gene>
<sequence length="297" mass="34005">MPSDFGHPSINIQQHSAAFKAKKHLNGWAKFVHATKLCLKHIISMEELTEIRRLFCEFITYYEKEYIQNNSTRLPAALISYHYLLHIADSIYNTGSGWATLQYPIERLCGMLLPLLIGTNSKKSSESHVFTTNSAEEVLYSLSRKYCMNRTEIQCLRAYYVTALNRNANQLSLITNSIQKYGKLQTKNELIINSKLSSRKGDAKLLVDQNAHRPNAPVILEEPSGHGPLKFRDNSAFEVINVSAICRNVGFLKMSFISLIEKIKLNFDDFYIFLFNQIDTDADLQNRTVLNILLIYI</sequence>
<evidence type="ECO:0000313" key="1">
    <source>
        <dbReference type="EMBL" id="PKK63010.1"/>
    </source>
</evidence>
<protein>
    <submittedName>
        <fullName evidence="1">Uncharacterized protein</fullName>
    </submittedName>
</protein>
<dbReference type="VEuPathDB" id="FungiDB:RhiirFUN_009917"/>
<reference evidence="1 2" key="1">
    <citation type="submission" date="2016-04" db="EMBL/GenBank/DDBJ databases">
        <title>Genome analyses suggest a sexual origin of heterokaryosis in a supposedly ancient asexual fungus.</title>
        <authorList>
            <person name="Ropars J."/>
            <person name="Sedzielewska K."/>
            <person name="Noel J."/>
            <person name="Charron P."/>
            <person name="Farinelli L."/>
            <person name="Marton T."/>
            <person name="Kruger M."/>
            <person name="Pelin A."/>
            <person name="Brachmann A."/>
            <person name="Corradi N."/>
        </authorList>
    </citation>
    <scope>NUCLEOTIDE SEQUENCE [LARGE SCALE GENOMIC DNA]</scope>
    <source>
        <strain evidence="1 2">C2</strain>
    </source>
</reference>
<reference evidence="1 2" key="2">
    <citation type="submission" date="2017-10" db="EMBL/GenBank/DDBJ databases">
        <title>Extensive intraspecific genome diversity in a model arbuscular mycorrhizal fungus.</title>
        <authorList>
            <person name="Chen E.C.H."/>
            <person name="Morin E."/>
            <person name="Baudet D."/>
            <person name="Noel J."/>
            <person name="Ndikumana S."/>
            <person name="Charron P."/>
            <person name="St-Onge C."/>
            <person name="Giorgi J."/>
            <person name="Grigoriev I.V."/>
            <person name="Roux C."/>
            <person name="Martin F.M."/>
            <person name="Corradi N."/>
        </authorList>
    </citation>
    <scope>NUCLEOTIDE SEQUENCE [LARGE SCALE GENOMIC DNA]</scope>
    <source>
        <strain evidence="1 2">C2</strain>
    </source>
</reference>
<proteinExistence type="predicted"/>
<accession>A0A2N1MMZ0</accession>
<evidence type="ECO:0000313" key="2">
    <source>
        <dbReference type="Proteomes" id="UP000233469"/>
    </source>
</evidence>
<comment type="caution">
    <text evidence="1">The sequence shown here is derived from an EMBL/GenBank/DDBJ whole genome shotgun (WGS) entry which is preliminary data.</text>
</comment>
<dbReference type="AlphaFoldDB" id="A0A2N1MMZ0"/>
<organism evidence="1 2">
    <name type="scientific">Rhizophagus irregularis</name>
    <dbReference type="NCBI Taxonomy" id="588596"/>
    <lineage>
        <taxon>Eukaryota</taxon>
        <taxon>Fungi</taxon>
        <taxon>Fungi incertae sedis</taxon>
        <taxon>Mucoromycota</taxon>
        <taxon>Glomeromycotina</taxon>
        <taxon>Glomeromycetes</taxon>
        <taxon>Glomerales</taxon>
        <taxon>Glomeraceae</taxon>
        <taxon>Rhizophagus</taxon>
    </lineage>
</organism>
<dbReference type="EMBL" id="LLXL01001751">
    <property type="protein sequence ID" value="PKK63010.1"/>
    <property type="molecule type" value="Genomic_DNA"/>
</dbReference>
<dbReference type="Proteomes" id="UP000233469">
    <property type="component" value="Unassembled WGS sequence"/>
</dbReference>